<evidence type="ECO:0000256" key="1">
    <source>
        <dbReference type="SAM" id="MobiDB-lite"/>
    </source>
</evidence>
<dbReference type="GO" id="GO:0005829">
    <property type="term" value="C:cytosol"/>
    <property type="evidence" value="ECO:0007669"/>
    <property type="project" value="TreeGrafter"/>
</dbReference>
<dbReference type="SUPFAM" id="SSF102405">
    <property type="entry name" value="MCP/YpsA-like"/>
    <property type="match status" value="1"/>
</dbReference>
<accession>A0A8J6XTL6</accession>
<organism evidence="2 3">
    <name type="scientific">Candidatus Polarisedimenticola svalbardensis</name>
    <dbReference type="NCBI Taxonomy" id="2886004"/>
    <lineage>
        <taxon>Bacteria</taxon>
        <taxon>Pseudomonadati</taxon>
        <taxon>Acidobacteriota</taxon>
        <taxon>Candidatus Polarisedimenticolia</taxon>
        <taxon>Candidatus Polarisedimenticolales</taxon>
        <taxon>Candidatus Polarisedimenticolaceae</taxon>
        <taxon>Candidatus Polarisedimenticola</taxon>
    </lineage>
</organism>
<dbReference type="EMBL" id="JACXWD010000001">
    <property type="protein sequence ID" value="MBD3866591.1"/>
    <property type="molecule type" value="Genomic_DNA"/>
</dbReference>
<feature type="region of interest" description="Disordered" evidence="1">
    <location>
        <begin position="1"/>
        <end position="21"/>
    </location>
</feature>
<protein>
    <submittedName>
        <fullName evidence="2">LOG family protein</fullName>
    </submittedName>
</protein>
<evidence type="ECO:0000313" key="2">
    <source>
        <dbReference type="EMBL" id="MBD3866591.1"/>
    </source>
</evidence>
<dbReference type="Gene3D" id="3.40.50.450">
    <property type="match status" value="1"/>
</dbReference>
<dbReference type="Pfam" id="PF18306">
    <property type="entry name" value="LDcluster4"/>
    <property type="match status" value="1"/>
</dbReference>
<sequence>MAGSRKVAVFGSSEPPPGSPLYEEARETGRLLAGAGYTVLTGGYGGVMEGASRGADEAGGRTVGVLCDVFSRRSANRYVQQAVQTPDLLERTRVLIETASAYIILHGKAGTLAELTFTWALHRAGCLPDRPVILLGDGWSRFLDTLSATGMLDTAQRKVTTVAASPLEAVQTVGQLLEG</sequence>
<comment type="caution">
    <text evidence="2">The sequence shown here is derived from an EMBL/GenBank/DDBJ whole genome shotgun (WGS) entry which is preliminary data.</text>
</comment>
<reference evidence="2 3" key="1">
    <citation type="submission" date="2020-08" db="EMBL/GenBank/DDBJ databases">
        <title>Acidobacteriota in marine sediments use diverse sulfur dissimilation pathways.</title>
        <authorList>
            <person name="Wasmund K."/>
        </authorList>
    </citation>
    <scope>NUCLEOTIDE SEQUENCE [LARGE SCALE GENOMIC DNA]</scope>
    <source>
        <strain evidence="2">MAG AM4</strain>
    </source>
</reference>
<dbReference type="Proteomes" id="UP000648239">
    <property type="component" value="Unassembled WGS sequence"/>
</dbReference>
<name>A0A8J6XTL6_9BACT</name>
<dbReference type="InterPro" id="IPR052341">
    <property type="entry name" value="LOG_family_nucleotidases"/>
</dbReference>
<evidence type="ECO:0000313" key="3">
    <source>
        <dbReference type="Proteomes" id="UP000648239"/>
    </source>
</evidence>
<dbReference type="InterPro" id="IPR041164">
    <property type="entry name" value="LDcluster4"/>
</dbReference>
<dbReference type="PANTHER" id="PTHR43393">
    <property type="entry name" value="CYTOKININ RIBOSIDE 5'-MONOPHOSPHATE PHOSPHORIBOHYDROLASE"/>
    <property type="match status" value="1"/>
</dbReference>
<proteinExistence type="predicted"/>
<gene>
    <name evidence="2" type="ORF">IFK94_00555</name>
</gene>
<dbReference type="PANTHER" id="PTHR43393:SF3">
    <property type="entry name" value="LYSINE DECARBOXYLASE-LIKE PROTEIN"/>
    <property type="match status" value="1"/>
</dbReference>
<dbReference type="AlphaFoldDB" id="A0A8J6XTL6"/>